<dbReference type="InterPro" id="IPR016163">
    <property type="entry name" value="Ald_DH_C"/>
</dbReference>
<dbReference type="Gene3D" id="3.40.309.10">
    <property type="entry name" value="Aldehyde Dehydrogenase, Chain A, domain 2"/>
    <property type="match status" value="1"/>
</dbReference>
<dbReference type="InterPro" id="IPR050740">
    <property type="entry name" value="Aldehyde_DH_Superfamily"/>
</dbReference>
<gene>
    <name evidence="3" type="ORF">GCM10007304_46400</name>
</gene>
<proteinExistence type="predicted"/>
<dbReference type="InterPro" id="IPR015590">
    <property type="entry name" value="Aldehyde_DH_dom"/>
</dbReference>
<evidence type="ECO:0000313" key="3">
    <source>
        <dbReference type="EMBL" id="GGG27302.1"/>
    </source>
</evidence>
<keyword evidence="1" id="KW-0560">Oxidoreductase</keyword>
<evidence type="ECO:0000256" key="1">
    <source>
        <dbReference type="ARBA" id="ARBA00023002"/>
    </source>
</evidence>
<dbReference type="SUPFAM" id="SSF53720">
    <property type="entry name" value="ALDH-like"/>
    <property type="match status" value="1"/>
</dbReference>
<dbReference type="RefSeq" id="WP_188547470.1">
    <property type="nucleotide sequence ID" value="NZ_BMCU01000006.1"/>
</dbReference>
<sequence length="511" mass="53647">MTEIAHLLESPAEQIAATVDAAARAAASWAKTSRTDRANSLRAVADAMNRSADDLIPIVDSETALGATRLTGELARTVHQLRMFADVVEEGTYLEVAIDHANLDAPVPISGDIRRWLVPIGPVAVFSASNFPLAFSVLGGDTASALAAGCTVVVKAHQGHPRTSDMVLGIARNALRASGITEDIIGLVHGREAGRSLISHPAIAAAGFTGSVAGGKALAELAHARTHPIPFFGELGSQNTFLVSSGAADARADAIADGLANSVLLGNGQFCTKPGLVFLPASPSGQRIVDVLADRIGSRPESAFLTGPVRDGFVAGIGRLLDATGLTRLAGSDTATAPSLWECEPALLGDEVLEECFGPTAVVVRYRDQHELSGLLDRVDPALTATFHTEQHERDFTTWILDTIAPKAGRIVANQYPTGVAVTASMHHGGPSPSTTNSQHTSVGATSIRRFLRPIAFQNVEQELLPAELRDMDGAAVLRRIDGTLSFNSRTSTGIVSSVYPNLPQLPRETP</sequence>
<protein>
    <submittedName>
        <fullName evidence="3">Aldehyde dehydrogenase</fullName>
    </submittedName>
</protein>
<dbReference type="Gene3D" id="3.40.605.10">
    <property type="entry name" value="Aldehyde Dehydrogenase, Chain A, domain 1"/>
    <property type="match status" value="1"/>
</dbReference>
<feature type="domain" description="Aldehyde dehydrogenase" evidence="2">
    <location>
        <begin position="3"/>
        <end position="282"/>
    </location>
</feature>
<dbReference type="AlphaFoldDB" id="A0A917G875"/>
<dbReference type="InterPro" id="IPR016162">
    <property type="entry name" value="Ald_DH_N"/>
</dbReference>
<dbReference type="Pfam" id="PF00171">
    <property type="entry name" value="Aldedh"/>
    <property type="match status" value="1"/>
</dbReference>
<dbReference type="EMBL" id="BMCU01000006">
    <property type="protein sequence ID" value="GGG27302.1"/>
    <property type="molecule type" value="Genomic_DNA"/>
</dbReference>
<reference evidence="3" key="1">
    <citation type="journal article" date="2014" name="Int. J. Syst. Evol. Microbiol.">
        <title>Complete genome sequence of Corynebacterium casei LMG S-19264T (=DSM 44701T), isolated from a smear-ripened cheese.</title>
        <authorList>
            <consortium name="US DOE Joint Genome Institute (JGI-PGF)"/>
            <person name="Walter F."/>
            <person name="Albersmeier A."/>
            <person name="Kalinowski J."/>
            <person name="Ruckert C."/>
        </authorList>
    </citation>
    <scope>NUCLEOTIDE SEQUENCE</scope>
    <source>
        <strain evidence="3">CCM 7905</strain>
    </source>
</reference>
<evidence type="ECO:0000259" key="2">
    <source>
        <dbReference type="Pfam" id="PF00171"/>
    </source>
</evidence>
<evidence type="ECO:0000313" key="4">
    <source>
        <dbReference type="Proteomes" id="UP000654257"/>
    </source>
</evidence>
<dbReference type="InterPro" id="IPR016161">
    <property type="entry name" value="Ald_DH/histidinol_DH"/>
</dbReference>
<dbReference type="PANTHER" id="PTHR43353">
    <property type="entry name" value="SUCCINATE-SEMIALDEHYDE DEHYDROGENASE, MITOCHONDRIAL"/>
    <property type="match status" value="1"/>
</dbReference>
<comment type="caution">
    <text evidence="3">The sequence shown here is derived from an EMBL/GenBank/DDBJ whole genome shotgun (WGS) entry which is preliminary data.</text>
</comment>
<dbReference type="PANTHER" id="PTHR43353:SF3">
    <property type="entry name" value="ALDEHYDE DEHYDROGENASE-RELATED"/>
    <property type="match status" value="1"/>
</dbReference>
<dbReference type="Proteomes" id="UP000654257">
    <property type="component" value="Unassembled WGS sequence"/>
</dbReference>
<dbReference type="GO" id="GO:0016620">
    <property type="term" value="F:oxidoreductase activity, acting on the aldehyde or oxo group of donors, NAD or NADP as acceptor"/>
    <property type="evidence" value="ECO:0007669"/>
    <property type="project" value="InterPro"/>
</dbReference>
<reference evidence="3" key="2">
    <citation type="submission" date="2020-09" db="EMBL/GenBank/DDBJ databases">
        <authorList>
            <person name="Sun Q."/>
            <person name="Sedlacek I."/>
        </authorList>
    </citation>
    <scope>NUCLEOTIDE SEQUENCE</scope>
    <source>
        <strain evidence="3">CCM 7905</strain>
    </source>
</reference>
<accession>A0A917G875</accession>
<keyword evidence="4" id="KW-1185">Reference proteome</keyword>
<name>A0A917G875_9NOCA</name>
<organism evidence="3 4">
    <name type="scientific">Rhodococcoides trifolii</name>
    <dbReference type="NCBI Taxonomy" id="908250"/>
    <lineage>
        <taxon>Bacteria</taxon>
        <taxon>Bacillati</taxon>
        <taxon>Actinomycetota</taxon>
        <taxon>Actinomycetes</taxon>
        <taxon>Mycobacteriales</taxon>
        <taxon>Nocardiaceae</taxon>
        <taxon>Rhodococcoides</taxon>
    </lineage>
</organism>